<keyword evidence="4" id="KW-1185">Reference proteome</keyword>
<dbReference type="InterPro" id="IPR025323">
    <property type="entry name" value="DUF4229"/>
</dbReference>
<comment type="caution">
    <text evidence="3">The sequence shown here is derived from an EMBL/GenBank/DDBJ whole genome shotgun (WGS) entry which is preliminary data.</text>
</comment>
<keyword evidence="2" id="KW-1133">Transmembrane helix</keyword>
<dbReference type="Proteomes" id="UP001589700">
    <property type="component" value="Unassembled WGS sequence"/>
</dbReference>
<evidence type="ECO:0000256" key="2">
    <source>
        <dbReference type="SAM" id="Phobius"/>
    </source>
</evidence>
<dbReference type="EMBL" id="JBHMDY010000004">
    <property type="protein sequence ID" value="MFB9259463.1"/>
    <property type="molecule type" value="Genomic_DNA"/>
</dbReference>
<keyword evidence="2" id="KW-0812">Transmembrane</keyword>
<evidence type="ECO:0000256" key="1">
    <source>
        <dbReference type="SAM" id="MobiDB-lite"/>
    </source>
</evidence>
<reference evidence="3 4" key="1">
    <citation type="submission" date="2024-09" db="EMBL/GenBank/DDBJ databases">
        <authorList>
            <person name="Sun Q."/>
            <person name="Mori K."/>
        </authorList>
    </citation>
    <scope>NUCLEOTIDE SEQUENCE [LARGE SCALE GENOMIC DNA]</scope>
    <source>
        <strain evidence="3 4">CCM 7659</strain>
    </source>
</reference>
<keyword evidence="2" id="KW-0472">Membrane</keyword>
<gene>
    <name evidence="3" type="ORF">ACFFVD_06565</name>
</gene>
<evidence type="ECO:0000313" key="3">
    <source>
        <dbReference type="EMBL" id="MFB9259463.1"/>
    </source>
</evidence>
<feature type="transmembrane region" description="Helical" evidence="2">
    <location>
        <begin position="43"/>
        <end position="64"/>
    </location>
</feature>
<name>A0ABV5JP25_9ACTN</name>
<proteinExistence type="predicted"/>
<sequence length="120" mass="13364">MSERDESVDSTDSTEDQSAEQWETPKLDSPGARLARNMVFYTIIRLLLVLALTLAIIGIGLLFSVQINPLVAAILAVVIALPLSMVLFNKLRAQINSDIAAVDEGRRLKREDLRRRMNEA</sequence>
<organism evidence="3 4">
    <name type="scientific">Dietzia aerolata</name>
    <dbReference type="NCBI Taxonomy" id="595984"/>
    <lineage>
        <taxon>Bacteria</taxon>
        <taxon>Bacillati</taxon>
        <taxon>Actinomycetota</taxon>
        <taxon>Actinomycetes</taxon>
        <taxon>Mycobacteriales</taxon>
        <taxon>Dietziaceae</taxon>
        <taxon>Dietzia</taxon>
    </lineage>
</organism>
<dbReference type="RefSeq" id="WP_182632852.1">
    <property type="nucleotide sequence ID" value="NZ_JAALDM010000201.1"/>
</dbReference>
<feature type="compositionally biased region" description="Acidic residues" evidence="1">
    <location>
        <begin position="8"/>
        <end position="18"/>
    </location>
</feature>
<protein>
    <submittedName>
        <fullName evidence="3">DUF4229 domain-containing protein</fullName>
    </submittedName>
</protein>
<accession>A0ABV5JP25</accession>
<evidence type="ECO:0000313" key="4">
    <source>
        <dbReference type="Proteomes" id="UP001589700"/>
    </source>
</evidence>
<feature type="transmembrane region" description="Helical" evidence="2">
    <location>
        <begin position="70"/>
        <end position="88"/>
    </location>
</feature>
<dbReference type="Pfam" id="PF14012">
    <property type="entry name" value="DUF4229"/>
    <property type="match status" value="1"/>
</dbReference>
<feature type="region of interest" description="Disordered" evidence="1">
    <location>
        <begin position="1"/>
        <end position="29"/>
    </location>
</feature>